<name>C0CME4_BLAHS</name>
<dbReference type="AlphaFoldDB" id="C0CME4"/>
<accession>C0CME4</accession>
<reference evidence="1 2" key="1">
    <citation type="submission" date="2009-01" db="EMBL/GenBank/DDBJ databases">
        <authorList>
            <person name="Fulton L."/>
            <person name="Clifton S."/>
            <person name="Fulton B."/>
            <person name="Xu J."/>
            <person name="Minx P."/>
            <person name="Pepin K.H."/>
            <person name="Johnson M."/>
            <person name="Bhonagiri V."/>
            <person name="Nash W.E."/>
            <person name="Mardis E.R."/>
            <person name="Wilson R.K."/>
        </authorList>
    </citation>
    <scope>NUCLEOTIDE SEQUENCE [LARGE SCALE GENOMIC DNA]</scope>
    <source>
        <strain evidence="2">DSM 10507 / JCM 14656 / S5a33</strain>
    </source>
</reference>
<proteinExistence type="predicted"/>
<protein>
    <submittedName>
        <fullName evidence="1">Uncharacterized protein</fullName>
    </submittedName>
</protein>
<dbReference type="Proteomes" id="UP000003100">
    <property type="component" value="Unassembled WGS sequence"/>
</dbReference>
<dbReference type="PATRIC" id="fig|476272.21.peg.1457"/>
<evidence type="ECO:0000313" key="1">
    <source>
        <dbReference type="EMBL" id="EEG49068.1"/>
    </source>
</evidence>
<dbReference type="EMBL" id="ACBZ01000103">
    <property type="protein sequence ID" value="EEG49068.1"/>
    <property type="molecule type" value="Genomic_DNA"/>
</dbReference>
<dbReference type="HOGENOM" id="CLU_2913254_0_0_9"/>
<gene>
    <name evidence="1" type="ORF">RUMHYD_02027</name>
</gene>
<comment type="caution">
    <text evidence="1">The sequence shown here is derived from an EMBL/GenBank/DDBJ whole genome shotgun (WGS) entry which is preliminary data.</text>
</comment>
<organism evidence="1 2">
    <name type="scientific">Blautia hydrogenotrophica (strain DSM 10507 / JCM 14656 / S5a33)</name>
    <name type="common">Ruminococcus hydrogenotrophicus</name>
    <dbReference type="NCBI Taxonomy" id="476272"/>
    <lineage>
        <taxon>Bacteria</taxon>
        <taxon>Bacillati</taxon>
        <taxon>Bacillota</taxon>
        <taxon>Clostridia</taxon>
        <taxon>Lachnospirales</taxon>
        <taxon>Lachnospiraceae</taxon>
        <taxon>Blautia</taxon>
    </lineage>
</organism>
<evidence type="ECO:0000313" key="2">
    <source>
        <dbReference type="Proteomes" id="UP000003100"/>
    </source>
</evidence>
<sequence>MGIPKDQRILSKNLMILSMDGVFSIGYNNRYQRPGNDGIDRQPDVTPIACTSSFYGVIRLV</sequence>
<keyword evidence="2" id="KW-1185">Reference proteome</keyword>
<reference evidence="1 2" key="2">
    <citation type="submission" date="2009-02" db="EMBL/GenBank/DDBJ databases">
        <title>Draft genome sequence of Blautia hydrogenotrophica DSM 10507 (Ruminococcus hydrogenotrophicus DSM 10507).</title>
        <authorList>
            <person name="Sudarsanam P."/>
            <person name="Ley R."/>
            <person name="Guruge J."/>
            <person name="Turnbaugh P.J."/>
            <person name="Mahowald M."/>
            <person name="Liep D."/>
            <person name="Gordon J."/>
        </authorList>
    </citation>
    <scope>NUCLEOTIDE SEQUENCE [LARGE SCALE GENOMIC DNA]</scope>
    <source>
        <strain evidence="2">DSM 10507 / JCM 14656 / S5a33</strain>
    </source>
</reference>